<reference evidence="1" key="1">
    <citation type="journal article" date="2015" name="Genome Announc.">
        <title>Complete Genome Sequence of Yersinia ruckeri Strain CSF007-82, Etiologic Agent of Red Mouth Disease in Salmonid Fish.</title>
        <authorList>
            <person name="Nelson M.C."/>
            <person name="LaPatra S.E."/>
            <person name="Welch T.J."/>
            <person name="Graf J."/>
        </authorList>
    </citation>
    <scope>NUCLEOTIDE SEQUENCE</scope>
    <source>
        <strain evidence="1">CSF007-82</strain>
    </source>
</reference>
<gene>
    <name evidence="1" type="ORF">CSF007_14080</name>
</gene>
<evidence type="ECO:0000313" key="1">
    <source>
        <dbReference type="EMBL" id="CEK28548.1"/>
    </source>
</evidence>
<organism evidence="1">
    <name type="scientific">Yersinia ruckeri</name>
    <dbReference type="NCBI Taxonomy" id="29486"/>
    <lineage>
        <taxon>Bacteria</taxon>
        <taxon>Pseudomonadati</taxon>
        <taxon>Pseudomonadota</taxon>
        <taxon>Gammaproteobacteria</taxon>
        <taxon>Enterobacterales</taxon>
        <taxon>Yersiniaceae</taxon>
        <taxon>Yersinia</taxon>
    </lineage>
</organism>
<name>A0A0A8VJH8_YERRU</name>
<protein>
    <submittedName>
        <fullName evidence="1">Uncharacterized protein</fullName>
    </submittedName>
</protein>
<dbReference type="AlphaFoldDB" id="A0A0A8VJH8"/>
<proteinExistence type="predicted"/>
<sequence>MLQVQLRVMEFIRQRIDNILTRKNVKNESLIPIKPASNAP</sequence>
<accession>A0A0A8VJH8</accession>
<dbReference type="EMBL" id="LN681231">
    <property type="protein sequence ID" value="CEK28548.1"/>
    <property type="molecule type" value="Genomic_DNA"/>
</dbReference>